<dbReference type="InterPro" id="IPR001362">
    <property type="entry name" value="Glyco_hydro_32"/>
</dbReference>
<evidence type="ECO:0000256" key="3">
    <source>
        <dbReference type="ARBA" id="ARBA00022801"/>
    </source>
</evidence>
<sequence>MNTADRSTPMTAPTTSYHLRPGSGWLNDPNGMVLLNGVWHVFFQHNPTAPVHEQIVWGHATSQDLADWDLQPVAFSPSPGAPDAFGCWSGVFVPGHDRPAVAYSGIADDSLQSTICLRWGSPDLRDWGAPVVVGHTPEADGVAVMRDPFVLEHAGRRLAVLGAGMGDGTPAVLMFDRGNELSWRYNGVLVADDPVLRAVVGKADIWECPQLFPLGGRWVLIVSLQVSGVLGTVAAAVGDLVEKGGSWRFVVRSAQVVDGGSSLYAPQVVAAGSQHGIDQGGGGPVVVPGGQAPPLCDSGEPLLIGWVRQGHQDPEVRDHAGCLSLPRRLRLVDGVVTSRVDPGAARALAPGLPRCLPAGEVGLGERRWVVDVVGGAAAETVGEAAGKGTLLCHPELGTYELVPGDQVWVDGAVVELYRVSGLPFTWRHDEPWTLLVPSEGAAEVRDVVPRVP</sequence>
<proteinExistence type="inferred from homology"/>
<dbReference type="Gene3D" id="2.115.10.20">
    <property type="entry name" value="Glycosyl hydrolase domain, family 43"/>
    <property type="match status" value="1"/>
</dbReference>
<feature type="domain" description="Glycosyl hydrolase family 32 N-terminal" evidence="5">
    <location>
        <begin position="18"/>
        <end position="271"/>
    </location>
</feature>
<evidence type="ECO:0000256" key="1">
    <source>
        <dbReference type="ARBA" id="ARBA00009902"/>
    </source>
</evidence>
<keyword evidence="3 6" id="KW-0378">Hydrolase</keyword>
<name>A0ABM6Z6D6_9ACTO</name>
<evidence type="ECO:0000313" key="6">
    <source>
        <dbReference type="EMBL" id="AYD90618.1"/>
    </source>
</evidence>
<evidence type="ECO:0000256" key="4">
    <source>
        <dbReference type="ARBA" id="ARBA00023295"/>
    </source>
</evidence>
<dbReference type="PANTHER" id="PTHR43101:SF1">
    <property type="entry name" value="BETA-FRUCTOSIDASE"/>
    <property type="match status" value="1"/>
</dbReference>
<evidence type="ECO:0000313" key="7">
    <source>
        <dbReference type="Proteomes" id="UP000273001"/>
    </source>
</evidence>
<dbReference type="EMBL" id="CP032514">
    <property type="protein sequence ID" value="AYD90618.1"/>
    <property type="molecule type" value="Genomic_DNA"/>
</dbReference>
<evidence type="ECO:0000256" key="2">
    <source>
        <dbReference type="ARBA" id="ARBA00012758"/>
    </source>
</evidence>
<evidence type="ECO:0000259" key="5">
    <source>
        <dbReference type="Pfam" id="PF00251"/>
    </source>
</evidence>
<accession>A0ABM6Z6D6</accession>
<dbReference type="Pfam" id="PF00251">
    <property type="entry name" value="Glyco_hydro_32N"/>
    <property type="match status" value="1"/>
</dbReference>
<dbReference type="SMART" id="SM00640">
    <property type="entry name" value="Glyco_32"/>
    <property type="match status" value="1"/>
</dbReference>
<dbReference type="PANTHER" id="PTHR43101">
    <property type="entry name" value="BETA-FRUCTOSIDASE"/>
    <property type="match status" value="1"/>
</dbReference>
<reference evidence="6 7" key="1">
    <citation type="submission" date="2018-09" db="EMBL/GenBank/DDBJ databases">
        <authorList>
            <person name="Li J."/>
        </authorList>
    </citation>
    <scope>NUCLEOTIDE SEQUENCE [LARGE SCALE GENOMIC DNA]</scope>
    <source>
        <strain evidence="6 7">2129</strain>
    </source>
</reference>
<dbReference type="InterPro" id="IPR013148">
    <property type="entry name" value="Glyco_hydro_32_N"/>
</dbReference>
<dbReference type="PROSITE" id="PS00609">
    <property type="entry name" value="GLYCOSYL_HYDROL_F32"/>
    <property type="match status" value="1"/>
</dbReference>
<dbReference type="Proteomes" id="UP000273001">
    <property type="component" value="Chromosome"/>
</dbReference>
<gene>
    <name evidence="6" type="ORF">D5R93_12515</name>
</gene>
<keyword evidence="4" id="KW-0326">Glycosidase</keyword>
<dbReference type="SUPFAM" id="SSF75005">
    <property type="entry name" value="Arabinanase/levansucrase/invertase"/>
    <property type="match status" value="1"/>
</dbReference>
<protein>
    <recommendedName>
        <fullName evidence="2">beta-fructofuranosidase</fullName>
        <ecNumber evidence="2">3.2.1.26</ecNumber>
    </recommendedName>
</protein>
<dbReference type="GO" id="GO:0016787">
    <property type="term" value="F:hydrolase activity"/>
    <property type="evidence" value="ECO:0007669"/>
    <property type="project" value="UniProtKB-KW"/>
</dbReference>
<keyword evidence="7" id="KW-1185">Reference proteome</keyword>
<dbReference type="InterPro" id="IPR051214">
    <property type="entry name" value="GH32_Enzymes"/>
</dbReference>
<comment type="similarity">
    <text evidence="1">Belongs to the glycosyl hydrolase 32 family.</text>
</comment>
<dbReference type="CDD" id="cd08996">
    <property type="entry name" value="GH32_FFase"/>
    <property type="match status" value="1"/>
</dbReference>
<dbReference type="InterPro" id="IPR018053">
    <property type="entry name" value="Glyco_hydro_32_AS"/>
</dbReference>
<organism evidence="6 7">
    <name type="scientific">Actinomyces lilanjuaniae</name>
    <dbReference type="NCBI Taxonomy" id="2321394"/>
    <lineage>
        <taxon>Bacteria</taxon>
        <taxon>Bacillati</taxon>
        <taxon>Actinomycetota</taxon>
        <taxon>Actinomycetes</taxon>
        <taxon>Actinomycetales</taxon>
        <taxon>Actinomycetaceae</taxon>
        <taxon>Actinomyces</taxon>
    </lineage>
</organism>
<dbReference type="EC" id="3.2.1.26" evidence="2"/>
<dbReference type="InterPro" id="IPR023296">
    <property type="entry name" value="Glyco_hydro_beta-prop_sf"/>
</dbReference>